<dbReference type="SUPFAM" id="SSF47413">
    <property type="entry name" value="lambda repressor-like DNA-binding domains"/>
    <property type="match status" value="1"/>
</dbReference>
<name>A0A068NVP6_FIMGI</name>
<dbReference type="PANTHER" id="PTHR30146">
    <property type="entry name" value="LACI-RELATED TRANSCRIPTIONAL REPRESSOR"/>
    <property type="match status" value="1"/>
</dbReference>
<dbReference type="InterPro" id="IPR028082">
    <property type="entry name" value="Peripla_BP_I"/>
</dbReference>
<evidence type="ECO:0000313" key="6">
    <source>
        <dbReference type="Proteomes" id="UP000027982"/>
    </source>
</evidence>
<gene>
    <name evidence="5" type="ORF">OP10G_4195</name>
</gene>
<evidence type="ECO:0000313" key="5">
    <source>
        <dbReference type="EMBL" id="AIE87563.1"/>
    </source>
</evidence>
<dbReference type="PANTHER" id="PTHR30146:SF109">
    <property type="entry name" value="HTH-TYPE TRANSCRIPTIONAL REGULATOR GALS"/>
    <property type="match status" value="1"/>
</dbReference>
<dbReference type="CDD" id="cd01392">
    <property type="entry name" value="HTH_LacI"/>
    <property type="match status" value="1"/>
</dbReference>
<dbReference type="SMART" id="SM00354">
    <property type="entry name" value="HTH_LACI"/>
    <property type="match status" value="1"/>
</dbReference>
<evidence type="ECO:0000256" key="2">
    <source>
        <dbReference type="ARBA" id="ARBA00023125"/>
    </source>
</evidence>
<dbReference type="Pfam" id="PF00356">
    <property type="entry name" value="LacI"/>
    <property type="match status" value="1"/>
</dbReference>
<dbReference type="InterPro" id="IPR010982">
    <property type="entry name" value="Lambda_DNA-bd_dom_sf"/>
</dbReference>
<dbReference type="KEGG" id="fgi:OP10G_4195"/>
<keyword evidence="1" id="KW-0805">Transcription regulation</keyword>
<evidence type="ECO:0000256" key="3">
    <source>
        <dbReference type="ARBA" id="ARBA00023163"/>
    </source>
</evidence>
<organism evidence="5 6">
    <name type="scientific">Fimbriimonas ginsengisoli Gsoil 348</name>
    <dbReference type="NCBI Taxonomy" id="661478"/>
    <lineage>
        <taxon>Bacteria</taxon>
        <taxon>Bacillati</taxon>
        <taxon>Armatimonadota</taxon>
        <taxon>Fimbriimonadia</taxon>
        <taxon>Fimbriimonadales</taxon>
        <taxon>Fimbriimonadaceae</taxon>
        <taxon>Fimbriimonas</taxon>
    </lineage>
</organism>
<dbReference type="AlphaFoldDB" id="A0A068NVP6"/>
<dbReference type="EMBL" id="CP007139">
    <property type="protein sequence ID" value="AIE87563.1"/>
    <property type="molecule type" value="Genomic_DNA"/>
</dbReference>
<accession>A0A068NVP6</accession>
<keyword evidence="3" id="KW-0804">Transcription</keyword>
<dbReference type="SUPFAM" id="SSF53822">
    <property type="entry name" value="Periplasmic binding protein-like I"/>
    <property type="match status" value="1"/>
</dbReference>
<dbReference type="InterPro" id="IPR046335">
    <property type="entry name" value="LacI/GalR-like_sensor"/>
</dbReference>
<dbReference type="CDD" id="cd06267">
    <property type="entry name" value="PBP1_LacI_sugar_binding-like"/>
    <property type="match status" value="1"/>
</dbReference>
<dbReference type="GO" id="GO:0003700">
    <property type="term" value="F:DNA-binding transcription factor activity"/>
    <property type="evidence" value="ECO:0007669"/>
    <property type="project" value="TreeGrafter"/>
</dbReference>
<dbReference type="InterPro" id="IPR000843">
    <property type="entry name" value="HTH_LacI"/>
</dbReference>
<proteinExistence type="predicted"/>
<dbReference type="Proteomes" id="UP000027982">
    <property type="component" value="Chromosome"/>
</dbReference>
<dbReference type="PROSITE" id="PS50932">
    <property type="entry name" value="HTH_LACI_2"/>
    <property type="match status" value="1"/>
</dbReference>
<dbReference type="GO" id="GO:0000976">
    <property type="term" value="F:transcription cis-regulatory region binding"/>
    <property type="evidence" value="ECO:0007669"/>
    <property type="project" value="TreeGrafter"/>
</dbReference>
<dbReference type="HOGENOM" id="CLU_037628_6_1_0"/>
<evidence type="ECO:0000259" key="4">
    <source>
        <dbReference type="PROSITE" id="PS50932"/>
    </source>
</evidence>
<keyword evidence="2" id="KW-0238">DNA-binding</keyword>
<dbReference type="Gene3D" id="1.10.260.40">
    <property type="entry name" value="lambda repressor-like DNA-binding domains"/>
    <property type="match status" value="1"/>
</dbReference>
<dbReference type="Gene3D" id="3.40.50.2300">
    <property type="match status" value="2"/>
</dbReference>
<keyword evidence="6" id="KW-1185">Reference proteome</keyword>
<sequence length="323" mass="34478">MTLRDVARSIGVSESTVSVVLNGTRSGTRVSATTRLSVIQAAEKLGYRPNAQARSLLTGRTNRIGIYSGRSRLTASGTFFADLLGGIFEGSGEVGMNTVVHTSGSEPDKLLDLVSDRAIDGLIIHARADDPIVPMLDELKVPTVAVVDAIDFLPSVTADDVSGGQMQARHLASRGHRHVLYKQTAATAQSAITRMEAFVESASAHGIRVTVHEGLDNVSPLTDRDLQVLTDGDNRATALVGWNDWQAWAACAVLRERGMSIPGEVAVIGFDGFEFRDFNITSIRAPWREVGGTAVSILSRLLSGDAVPALTNLPVEFVRGETT</sequence>
<dbReference type="Pfam" id="PF13377">
    <property type="entry name" value="Peripla_BP_3"/>
    <property type="match status" value="1"/>
</dbReference>
<dbReference type="STRING" id="661478.OP10G_4195"/>
<evidence type="ECO:0000256" key="1">
    <source>
        <dbReference type="ARBA" id="ARBA00023015"/>
    </source>
</evidence>
<dbReference type="eggNOG" id="COG1609">
    <property type="taxonomic scope" value="Bacteria"/>
</dbReference>
<reference evidence="5 6" key="1">
    <citation type="journal article" date="2014" name="PLoS ONE">
        <title>The first complete genome sequence of the class fimbriimonadia in the phylum armatimonadetes.</title>
        <authorList>
            <person name="Hu Z.Y."/>
            <person name="Wang Y.Z."/>
            <person name="Im W.T."/>
            <person name="Wang S.Y."/>
            <person name="Zhao G.P."/>
            <person name="Zheng H.J."/>
            <person name="Quan Z.X."/>
        </authorList>
    </citation>
    <scope>NUCLEOTIDE SEQUENCE [LARGE SCALE GENOMIC DNA]</scope>
    <source>
        <strain evidence="5">Gsoil 348</strain>
    </source>
</reference>
<protein>
    <submittedName>
        <fullName evidence="5">Repressor of galETK operon</fullName>
    </submittedName>
</protein>
<feature type="domain" description="HTH lacI-type" evidence="4">
    <location>
        <begin position="1"/>
        <end position="58"/>
    </location>
</feature>